<dbReference type="SMART" id="SM00061">
    <property type="entry name" value="MATH"/>
    <property type="match status" value="1"/>
</dbReference>
<dbReference type="PANTHER" id="PTHR46162">
    <property type="entry name" value="TRAF-LIKE FAMILY PROTEIN"/>
    <property type="match status" value="1"/>
</dbReference>
<dbReference type="InterPro" id="IPR002083">
    <property type="entry name" value="MATH/TRAF_dom"/>
</dbReference>
<dbReference type="CDD" id="cd00121">
    <property type="entry name" value="MATH"/>
    <property type="match status" value="2"/>
</dbReference>
<dbReference type="PANTHER" id="PTHR46162:SF20">
    <property type="entry name" value="UBIQUITIN CARBOXYL-TERMINAL HYDROLASE 7-LIKE ISOFORM X1"/>
    <property type="match status" value="1"/>
</dbReference>
<feature type="domain" description="MATH" evidence="1">
    <location>
        <begin position="11"/>
        <end position="145"/>
    </location>
</feature>
<dbReference type="Proteomes" id="UP000030748">
    <property type="component" value="Unassembled WGS sequence"/>
</dbReference>
<protein>
    <recommendedName>
        <fullName evidence="1">MATH domain-containing protein</fullName>
    </recommendedName>
</protein>
<evidence type="ECO:0000259" key="1">
    <source>
        <dbReference type="PROSITE" id="PS50144"/>
    </source>
</evidence>
<proteinExistence type="predicted"/>
<accession>A0A022RM52</accession>
<dbReference type="Gene3D" id="2.60.210.10">
    <property type="entry name" value="Apoptosis, Tumor Necrosis Factor Receptor Associated Protein 2, Chain A"/>
    <property type="match status" value="2"/>
</dbReference>
<feature type="non-terminal residue" evidence="2">
    <location>
        <position position="1"/>
    </location>
</feature>
<dbReference type="InterPro" id="IPR008974">
    <property type="entry name" value="TRAF-like"/>
</dbReference>
<dbReference type="SUPFAM" id="SSF49599">
    <property type="entry name" value="TRAF domain-like"/>
    <property type="match status" value="2"/>
</dbReference>
<gene>
    <name evidence="2" type="ORF">MIMGU_mgv1a026270mg</name>
</gene>
<dbReference type="Pfam" id="PF22486">
    <property type="entry name" value="MATH_2"/>
    <property type="match status" value="2"/>
</dbReference>
<organism evidence="2 3">
    <name type="scientific">Erythranthe guttata</name>
    <name type="common">Yellow monkey flower</name>
    <name type="synonym">Mimulus guttatus</name>
    <dbReference type="NCBI Taxonomy" id="4155"/>
    <lineage>
        <taxon>Eukaryota</taxon>
        <taxon>Viridiplantae</taxon>
        <taxon>Streptophyta</taxon>
        <taxon>Embryophyta</taxon>
        <taxon>Tracheophyta</taxon>
        <taxon>Spermatophyta</taxon>
        <taxon>Magnoliopsida</taxon>
        <taxon>eudicotyledons</taxon>
        <taxon>Gunneridae</taxon>
        <taxon>Pentapetalae</taxon>
        <taxon>asterids</taxon>
        <taxon>lamiids</taxon>
        <taxon>Lamiales</taxon>
        <taxon>Phrymaceae</taxon>
        <taxon>Erythranthe</taxon>
    </lineage>
</organism>
<dbReference type="AlphaFoldDB" id="A0A022RM52"/>
<evidence type="ECO:0000313" key="3">
    <source>
        <dbReference type="Proteomes" id="UP000030748"/>
    </source>
</evidence>
<feature type="domain" description="MATH" evidence="1">
    <location>
        <begin position="166"/>
        <end position="286"/>
    </location>
</feature>
<evidence type="ECO:0000313" key="2">
    <source>
        <dbReference type="EMBL" id="EYU41031.1"/>
    </source>
</evidence>
<name>A0A022RM52_ERYGU</name>
<keyword evidence="3" id="KW-1185">Reference proteome</keyword>
<sequence length="293" mass="32712">IGSMETREVSPAHFVIKIESFSLLDKCGIKKYETNEFVAGEYKWKLIIYPNGDDDENNADYISIYLAMVGTSTTSLLPANWEVNAVFNILILNQSSGNYLFSGGARRFQAMKLEWGFSKFISKEILLDPTNGYLINDNCVFGAEVFVVKSESAATECLSLKNVVIPYTHDWNITNFSKLENSCALEEFVVGGHNWSITLCPRGWGELTDRCVIVLVSYIGSVNYSSRVKACCTVSIKNQVNNNHAKKTGTQWFTATKRHFACGLTNVTNPNKGFIVNDCCLLNLEMSIEAVVR</sequence>
<dbReference type="PROSITE" id="PS50144">
    <property type="entry name" value="MATH"/>
    <property type="match status" value="2"/>
</dbReference>
<reference evidence="2 3" key="1">
    <citation type="journal article" date="2013" name="Proc. Natl. Acad. Sci. U.S.A.">
        <title>Fine-scale variation in meiotic recombination in Mimulus inferred from population shotgun sequencing.</title>
        <authorList>
            <person name="Hellsten U."/>
            <person name="Wright K.M."/>
            <person name="Jenkins J."/>
            <person name="Shu S."/>
            <person name="Yuan Y."/>
            <person name="Wessler S.R."/>
            <person name="Schmutz J."/>
            <person name="Willis J.H."/>
            <person name="Rokhsar D.S."/>
        </authorList>
    </citation>
    <scope>NUCLEOTIDE SEQUENCE [LARGE SCALE GENOMIC DNA]</scope>
    <source>
        <strain evidence="3">cv. DUN x IM62</strain>
    </source>
</reference>
<dbReference type="eggNOG" id="KOG1987">
    <property type="taxonomic scope" value="Eukaryota"/>
</dbReference>
<dbReference type="EMBL" id="KI630370">
    <property type="protein sequence ID" value="EYU41031.1"/>
    <property type="molecule type" value="Genomic_DNA"/>
</dbReference>